<dbReference type="InterPro" id="IPR037518">
    <property type="entry name" value="MPN"/>
</dbReference>
<protein>
    <submittedName>
        <fullName evidence="6">MPN domain-containing protein</fullName>
    </submittedName>
</protein>
<dbReference type="InterPro" id="IPR000555">
    <property type="entry name" value="JAMM/MPN+_dom"/>
</dbReference>
<evidence type="ECO:0000256" key="2">
    <source>
        <dbReference type="ARBA" id="ARBA00022942"/>
    </source>
</evidence>
<keyword evidence="5" id="KW-1185">Reference proteome</keyword>
<evidence type="ECO:0000256" key="3">
    <source>
        <dbReference type="SAM" id="MobiDB-lite"/>
    </source>
</evidence>
<feature type="region of interest" description="Disordered" evidence="3">
    <location>
        <begin position="332"/>
        <end position="354"/>
    </location>
</feature>
<dbReference type="Pfam" id="PF01398">
    <property type="entry name" value="JAB"/>
    <property type="match status" value="1"/>
</dbReference>
<feature type="compositionally biased region" description="Basic and acidic residues" evidence="3">
    <location>
        <begin position="337"/>
        <end position="354"/>
    </location>
</feature>
<dbReference type="WBParaSite" id="TCONS_00009844.p1">
    <property type="protein sequence ID" value="TCONS_00009844.p1"/>
    <property type="gene ID" value="XLOC_007573"/>
</dbReference>
<dbReference type="GO" id="GO:0005838">
    <property type="term" value="C:proteasome regulatory particle"/>
    <property type="evidence" value="ECO:0007669"/>
    <property type="project" value="InterPro"/>
</dbReference>
<evidence type="ECO:0000313" key="6">
    <source>
        <dbReference type="WBParaSite" id="TCONS_00009844.p1"/>
    </source>
</evidence>
<dbReference type="GO" id="GO:0008237">
    <property type="term" value="F:metallopeptidase activity"/>
    <property type="evidence" value="ECO:0007669"/>
    <property type="project" value="InterPro"/>
</dbReference>
<evidence type="ECO:0000313" key="5">
    <source>
        <dbReference type="Proteomes" id="UP000035681"/>
    </source>
</evidence>
<dbReference type="Gene3D" id="3.40.140.10">
    <property type="entry name" value="Cytidine Deaminase, domain 2"/>
    <property type="match status" value="1"/>
</dbReference>
<dbReference type="PANTHER" id="PTHR10540">
    <property type="entry name" value="EUKARYOTIC TRANSLATION INITIATION FACTOR 3 SUBUNIT F-RELATED"/>
    <property type="match status" value="1"/>
</dbReference>
<dbReference type="Proteomes" id="UP000035681">
    <property type="component" value="Unplaced"/>
</dbReference>
<accession>A0AAF5DBU7</accession>
<sequence length="354" mass="39819">SFLKMAPFNSNEEKVQKIECAKEDDGVKKVSRKPVGDREFDFEKKCPFKKVTVHPLVLLSVVDHFTRISKVQKVKRVVGVLLGSSGPGKTLDIANSFAVPFDEDDNGTWFVDVDYLESMFHMFYKVAAKEKIVGWYHTGPKLCKNDIAINELLMKYTPNPVLVIIQAQPSSSGLPTEAYYQCHENHNDGSLPTKTFEHVSSEIAAEESEEVGVEHLLRDIKDQTAGTLTQRLNHQLAGLAGLEKYLGDICKYLENVNSGKLPKNDQINYMIQEALNLLPNVHTPSFIESQNISCNDQYMCIYMGSLVRSVIALHNLIDNKISLQKAEKDVMNLNETPKVEEKKEEKVDSKAKGK</sequence>
<dbReference type="InterPro" id="IPR024969">
    <property type="entry name" value="EIF3F/CSN6-like_C"/>
</dbReference>
<evidence type="ECO:0000256" key="1">
    <source>
        <dbReference type="ARBA" id="ARBA00008568"/>
    </source>
</evidence>
<dbReference type="AlphaFoldDB" id="A0AAF5DBU7"/>
<dbReference type="PROSITE" id="PS50249">
    <property type="entry name" value="MPN"/>
    <property type="match status" value="1"/>
</dbReference>
<dbReference type="GO" id="GO:0043161">
    <property type="term" value="P:proteasome-mediated ubiquitin-dependent protein catabolic process"/>
    <property type="evidence" value="ECO:0007669"/>
    <property type="project" value="TreeGrafter"/>
</dbReference>
<comment type="similarity">
    <text evidence="1">Belongs to the peptidase M67A family.</text>
</comment>
<reference evidence="6" key="1">
    <citation type="submission" date="2024-02" db="UniProtKB">
        <authorList>
            <consortium name="WormBaseParasite"/>
        </authorList>
    </citation>
    <scope>IDENTIFICATION</scope>
</reference>
<keyword evidence="2" id="KW-0647">Proteasome</keyword>
<dbReference type="CDD" id="cd08062">
    <property type="entry name" value="MPN_RPN7_8"/>
    <property type="match status" value="1"/>
</dbReference>
<name>A0AAF5DBU7_STRER</name>
<proteinExistence type="inferred from homology"/>
<organism evidence="5 6">
    <name type="scientific">Strongyloides stercoralis</name>
    <name type="common">Threadworm</name>
    <dbReference type="NCBI Taxonomy" id="6248"/>
    <lineage>
        <taxon>Eukaryota</taxon>
        <taxon>Metazoa</taxon>
        <taxon>Ecdysozoa</taxon>
        <taxon>Nematoda</taxon>
        <taxon>Chromadorea</taxon>
        <taxon>Rhabditida</taxon>
        <taxon>Tylenchina</taxon>
        <taxon>Panagrolaimomorpha</taxon>
        <taxon>Strongyloidoidea</taxon>
        <taxon>Strongyloididae</taxon>
        <taxon>Strongyloides</taxon>
    </lineage>
</organism>
<dbReference type="SMART" id="SM00232">
    <property type="entry name" value="JAB_MPN"/>
    <property type="match status" value="1"/>
</dbReference>
<dbReference type="InterPro" id="IPR033858">
    <property type="entry name" value="MPN_RPN7_8"/>
</dbReference>
<dbReference type="Pfam" id="PF13012">
    <property type="entry name" value="MitMem_reg"/>
    <property type="match status" value="1"/>
</dbReference>
<evidence type="ECO:0000259" key="4">
    <source>
        <dbReference type="PROSITE" id="PS50249"/>
    </source>
</evidence>
<dbReference type="PANTHER" id="PTHR10540:SF7">
    <property type="entry name" value="26S PROTEASOME NON-ATPASE REGULATORY SUBUNIT 7"/>
    <property type="match status" value="1"/>
</dbReference>
<feature type="domain" description="MPN" evidence="4">
    <location>
        <begin position="51"/>
        <end position="185"/>
    </location>
</feature>